<dbReference type="CDD" id="cd06582">
    <property type="entry name" value="TM_PBP1_LivH_like"/>
    <property type="match status" value="1"/>
</dbReference>
<dbReference type="GO" id="GO:0022857">
    <property type="term" value="F:transmembrane transporter activity"/>
    <property type="evidence" value="ECO:0007669"/>
    <property type="project" value="InterPro"/>
</dbReference>
<feature type="transmembrane region" description="Helical" evidence="9">
    <location>
        <begin position="12"/>
        <end position="32"/>
    </location>
</feature>
<evidence type="ECO:0000256" key="9">
    <source>
        <dbReference type="SAM" id="Phobius"/>
    </source>
</evidence>
<sequence>MSTFFTLALDGISNSALYFLMAAGLTLIFGLLRVINFAHGGLFVWGAYAATFLYSAMHQFWLSLCAGILIGGLLGWLLERGLLTAVYGDGNQQLLLTMGVLILLSELIEIPFGRDPVLATVPPILHHSWVIDHVTIVAYSLFTIGMGACIFGILVYLLQKTRVGLIIRAGVNNQSLVEARGIPIRRLFTIVFLLGAALAGFAGALAGPYYGSITPSMGMDMQLNAFITVVLGGLGSLSGSLIGSLLIGLTTSFVSYYTPSFAVLANVLLMTLVLLVRPQGLFGEGEIV</sequence>
<feature type="transmembrane region" description="Helical" evidence="9">
    <location>
        <begin position="60"/>
        <end position="82"/>
    </location>
</feature>
<evidence type="ECO:0000256" key="6">
    <source>
        <dbReference type="ARBA" id="ARBA00022989"/>
    </source>
</evidence>
<evidence type="ECO:0000256" key="7">
    <source>
        <dbReference type="ARBA" id="ARBA00023136"/>
    </source>
</evidence>
<evidence type="ECO:0000256" key="2">
    <source>
        <dbReference type="ARBA" id="ARBA00022448"/>
    </source>
</evidence>
<dbReference type="Pfam" id="PF02653">
    <property type="entry name" value="BPD_transp_2"/>
    <property type="match status" value="1"/>
</dbReference>
<name>A0A2U3D8K9_SULT2</name>
<keyword evidence="5" id="KW-0029">Amino-acid transport</keyword>
<comment type="subcellular location">
    <subcellularLocation>
        <location evidence="1">Cell membrane</location>
        <topology evidence="1">Multi-pass membrane protein</topology>
    </subcellularLocation>
</comment>
<keyword evidence="4 9" id="KW-0812">Transmembrane</keyword>
<evidence type="ECO:0000313" key="10">
    <source>
        <dbReference type="EMBL" id="PWI57599.1"/>
    </source>
</evidence>
<comment type="similarity">
    <text evidence="8">Belongs to the binding-protein-dependent transport system permease family. LivHM subfamily.</text>
</comment>
<feature type="transmembrane region" description="Helical" evidence="9">
    <location>
        <begin position="256"/>
        <end position="276"/>
    </location>
</feature>
<protein>
    <submittedName>
        <fullName evidence="10">Branched-chain amino acid ABC transporter permease</fullName>
    </submittedName>
</protein>
<evidence type="ECO:0000256" key="8">
    <source>
        <dbReference type="ARBA" id="ARBA00037998"/>
    </source>
</evidence>
<proteinExistence type="inferred from homology"/>
<keyword evidence="3" id="KW-1003">Cell membrane</keyword>
<reference evidence="10 11" key="1">
    <citation type="submission" date="2016-11" db="EMBL/GenBank/DDBJ databases">
        <title>Comparative genomics of Acidibacillus ferroxidans species.</title>
        <authorList>
            <person name="Oliveira G."/>
            <person name="Nunes G."/>
            <person name="Oliveira R."/>
            <person name="Araujo F."/>
            <person name="Salim A."/>
            <person name="Scholte L."/>
            <person name="Morais D."/>
            <person name="Nancucheo I."/>
            <person name="Johnson D.B."/>
            <person name="Grail B."/>
            <person name="Bittencourt J."/>
            <person name="Valadares R."/>
        </authorList>
    </citation>
    <scope>NUCLEOTIDE SEQUENCE [LARGE SCALE GENOMIC DNA]</scope>
    <source>
        <strain evidence="10 11">Y002</strain>
    </source>
</reference>
<dbReference type="GO" id="GO:0006865">
    <property type="term" value="P:amino acid transport"/>
    <property type="evidence" value="ECO:0007669"/>
    <property type="project" value="UniProtKB-KW"/>
</dbReference>
<keyword evidence="11" id="KW-1185">Reference proteome</keyword>
<organism evidence="10 11">
    <name type="scientific">Sulfoacidibacillus thermotolerans</name>
    <name type="common">Acidibacillus sulfuroxidans</name>
    <dbReference type="NCBI Taxonomy" id="1765684"/>
    <lineage>
        <taxon>Bacteria</taxon>
        <taxon>Bacillati</taxon>
        <taxon>Bacillota</taxon>
        <taxon>Bacilli</taxon>
        <taxon>Bacillales</taxon>
        <taxon>Alicyclobacillaceae</taxon>
        <taxon>Sulfoacidibacillus</taxon>
    </lineage>
</organism>
<feature type="transmembrane region" description="Helical" evidence="9">
    <location>
        <begin position="187"/>
        <end position="211"/>
    </location>
</feature>
<feature type="transmembrane region" description="Helical" evidence="9">
    <location>
        <begin position="94"/>
        <end position="113"/>
    </location>
</feature>
<dbReference type="GO" id="GO:0005886">
    <property type="term" value="C:plasma membrane"/>
    <property type="evidence" value="ECO:0007669"/>
    <property type="project" value="UniProtKB-SubCell"/>
</dbReference>
<feature type="transmembrane region" description="Helical" evidence="9">
    <location>
        <begin position="133"/>
        <end position="158"/>
    </location>
</feature>
<keyword evidence="6 9" id="KW-1133">Transmembrane helix</keyword>
<keyword evidence="7 9" id="KW-0472">Membrane</keyword>
<dbReference type="Proteomes" id="UP000245380">
    <property type="component" value="Unassembled WGS sequence"/>
</dbReference>
<evidence type="ECO:0000313" key="11">
    <source>
        <dbReference type="Proteomes" id="UP000245380"/>
    </source>
</evidence>
<feature type="transmembrane region" description="Helical" evidence="9">
    <location>
        <begin position="37"/>
        <end position="54"/>
    </location>
</feature>
<evidence type="ECO:0000256" key="1">
    <source>
        <dbReference type="ARBA" id="ARBA00004651"/>
    </source>
</evidence>
<dbReference type="PANTHER" id="PTHR11795:SF442">
    <property type="entry name" value="ABC TRANSPORTER ATP-BINDING PROTEIN"/>
    <property type="match status" value="1"/>
</dbReference>
<dbReference type="PANTHER" id="PTHR11795">
    <property type="entry name" value="BRANCHED-CHAIN AMINO ACID TRANSPORT SYSTEM PERMEASE PROTEIN LIVH"/>
    <property type="match status" value="1"/>
</dbReference>
<dbReference type="AlphaFoldDB" id="A0A2U3D8K9"/>
<dbReference type="EMBL" id="MPDK01000011">
    <property type="protein sequence ID" value="PWI57599.1"/>
    <property type="molecule type" value="Genomic_DNA"/>
</dbReference>
<evidence type="ECO:0000256" key="4">
    <source>
        <dbReference type="ARBA" id="ARBA00022692"/>
    </source>
</evidence>
<dbReference type="InterPro" id="IPR001851">
    <property type="entry name" value="ABC_transp_permease"/>
</dbReference>
<feature type="transmembrane region" description="Helical" evidence="9">
    <location>
        <begin position="223"/>
        <end position="249"/>
    </location>
</feature>
<evidence type="ECO:0000256" key="5">
    <source>
        <dbReference type="ARBA" id="ARBA00022970"/>
    </source>
</evidence>
<keyword evidence="2" id="KW-0813">Transport</keyword>
<gene>
    <name evidence="10" type="ORF">BM613_08030</name>
</gene>
<comment type="caution">
    <text evidence="10">The sequence shown here is derived from an EMBL/GenBank/DDBJ whole genome shotgun (WGS) entry which is preliminary data.</text>
</comment>
<evidence type="ECO:0000256" key="3">
    <source>
        <dbReference type="ARBA" id="ARBA00022475"/>
    </source>
</evidence>
<dbReference type="InterPro" id="IPR052157">
    <property type="entry name" value="BCAA_transport_permease"/>
</dbReference>
<accession>A0A2U3D8K9</accession>